<dbReference type="PANTHER" id="PTHR12121:SF36">
    <property type="entry name" value="ENDONUCLEASE_EXONUCLEASE_PHOSPHATASE DOMAIN-CONTAINING PROTEIN"/>
    <property type="match status" value="1"/>
</dbReference>
<dbReference type="GO" id="GO:0004519">
    <property type="term" value="F:endonuclease activity"/>
    <property type="evidence" value="ECO:0007669"/>
    <property type="project" value="UniProtKB-KW"/>
</dbReference>
<accession>A0A8J2VJW1</accession>
<dbReference type="RefSeq" id="WP_188687823.1">
    <property type="nucleotide sequence ID" value="NZ_BMIR01000001.1"/>
</dbReference>
<comment type="caution">
    <text evidence="2">The sequence shown here is derived from an EMBL/GenBank/DDBJ whole genome shotgun (WGS) entry which is preliminary data.</text>
</comment>
<dbReference type="PANTHER" id="PTHR12121">
    <property type="entry name" value="CARBON CATABOLITE REPRESSOR PROTEIN 4"/>
    <property type="match status" value="1"/>
</dbReference>
<proteinExistence type="predicted"/>
<protein>
    <submittedName>
        <fullName evidence="2">Endonuclease</fullName>
    </submittedName>
</protein>
<keyword evidence="3" id="KW-1185">Reference proteome</keyword>
<evidence type="ECO:0000313" key="3">
    <source>
        <dbReference type="Proteomes" id="UP000628775"/>
    </source>
</evidence>
<dbReference type="InterPro" id="IPR050410">
    <property type="entry name" value="CCR4/nocturin_mRNA_transcr"/>
</dbReference>
<dbReference type="PROSITE" id="PS00149">
    <property type="entry name" value="SULFATASE_2"/>
    <property type="match status" value="1"/>
</dbReference>
<dbReference type="GO" id="GO:0000175">
    <property type="term" value="F:3'-5'-RNA exonuclease activity"/>
    <property type="evidence" value="ECO:0007669"/>
    <property type="project" value="TreeGrafter"/>
</dbReference>
<keyword evidence="2" id="KW-0378">Hydrolase</keyword>
<evidence type="ECO:0000259" key="1">
    <source>
        <dbReference type="Pfam" id="PF03372"/>
    </source>
</evidence>
<organism evidence="2 3">
    <name type="scientific">Pullulanibacillus camelliae</name>
    <dbReference type="NCBI Taxonomy" id="1707096"/>
    <lineage>
        <taxon>Bacteria</taxon>
        <taxon>Bacillati</taxon>
        <taxon>Bacillota</taxon>
        <taxon>Bacilli</taxon>
        <taxon>Bacillales</taxon>
        <taxon>Sporolactobacillaceae</taxon>
        <taxon>Pullulanibacillus</taxon>
    </lineage>
</organism>
<dbReference type="InterPro" id="IPR036691">
    <property type="entry name" value="Endo/exonu/phosph_ase_sf"/>
</dbReference>
<reference evidence="2" key="1">
    <citation type="journal article" date="2014" name="Int. J. Syst. Evol. Microbiol.">
        <title>Complete genome sequence of Corynebacterium casei LMG S-19264T (=DSM 44701T), isolated from a smear-ripened cheese.</title>
        <authorList>
            <consortium name="US DOE Joint Genome Institute (JGI-PGF)"/>
            <person name="Walter F."/>
            <person name="Albersmeier A."/>
            <person name="Kalinowski J."/>
            <person name="Ruckert C."/>
        </authorList>
    </citation>
    <scope>NUCLEOTIDE SEQUENCE</scope>
    <source>
        <strain evidence="2">CGMCC 1.15371</strain>
    </source>
</reference>
<dbReference type="InterPro" id="IPR005135">
    <property type="entry name" value="Endo/exonuclease/phosphatase"/>
</dbReference>
<feature type="domain" description="Endonuclease/exonuclease/phosphatase" evidence="1">
    <location>
        <begin position="6"/>
        <end position="256"/>
    </location>
</feature>
<keyword evidence="2" id="KW-0540">Nuclease</keyword>
<evidence type="ECO:0000313" key="2">
    <source>
        <dbReference type="EMBL" id="GGE26661.1"/>
    </source>
</evidence>
<dbReference type="CDD" id="cd09083">
    <property type="entry name" value="EEP-1"/>
    <property type="match status" value="1"/>
</dbReference>
<name>A0A8J2VJW1_9BACL</name>
<dbReference type="AlphaFoldDB" id="A0A8J2VJW1"/>
<dbReference type="InterPro" id="IPR024607">
    <property type="entry name" value="Sulfatase_CS"/>
</dbReference>
<reference evidence="2" key="2">
    <citation type="submission" date="2020-09" db="EMBL/GenBank/DDBJ databases">
        <authorList>
            <person name="Sun Q."/>
            <person name="Zhou Y."/>
        </authorList>
    </citation>
    <scope>NUCLEOTIDE SEQUENCE</scope>
    <source>
        <strain evidence="2">CGMCC 1.15371</strain>
    </source>
</reference>
<dbReference type="SUPFAM" id="SSF56219">
    <property type="entry name" value="DNase I-like"/>
    <property type="match status" value="1"/>
</dbReference>
<dbReference type="EMBL" id="BMIR01000001">
    <property type="protein sequence ID" value="GGE26661.1"/>
    <property type="molecule type" value="Genomic_DNA"/>
</dbReference>
<keyword evidence="2" id="KW-0255">Endonuclease</keyword>
<sequence>MKVKAMTFNIRVDVESDRDNAWGYRTEYIGKLMHSIKPHLLGLQEVKPHMLKTVEQLLDNYHWIGEYRAENDEANPLFYDKAFFQLLDHDTFWLSETPERPGSNDWGDLPRICTWGRLQNKENPHKVFLAFNTHLDHISEEARTKGMQLIWTRMKNLIAQFHCPALLMGDFNAAPDSDTIRFADGQLELEGVRVHLQNSYQVLDNSSGESIGCTFHDFSGDTRGEPIDYIFVTQEITLHQSHIHREHFEGNYPSDHYPLVAHITI</sequence>
<dbReference type="Pfam" id="PF03372">
    <property type="entry name" value="Exo_endo_phos"/>
    <property type="match status" value="1"/>
</dbReference>
<gene>
    <name evidence="2" type="ORF">GCM10011391_01220</name>
</gene>
<dbReference type="Proteomes" id="UP000628775">
    <property type="component" value="Unassembled WGS sequence"/>
</dbReference>
<dbReference type="Gene3D" id="3.60.10.10">
    <property type="entry name" value="Endonuclease/exonuclease/phosphatase"/>
    <property type="match status" value="1"/>
</dbReference>